<evidence type="ECO:0000313" key="2">
    <source>
        <dbReference type="EMBL" id="QKS56503.1"/>
    </source>
</evidence>
<organism evidence="1 3">
    <name type="scientific">Paenibacillus barcinonensis</name>
    <dbReference type="NCBI Taxonomy" id="198119"/>
    <lineage>
        <taxon>Bacteria</taxon>
        <taxon>Bacillati</taxon>
        <taxon>Bacillota</taxon>
        <taxon>Bacilli</taxon>
        <taxon>Bacillales</taxon>
        <taxon>Paenibacillaceae</taxon>
        <taxon>Paenibacillus</taxon>
    </lineage>
</organism>
<evidence type="ECO:0000313" key="3">
    <source>
        <dbReference type="Proteomes" id="UP000247790"/>
    </source>
</evidence>
<keyword evidence="4" id="KW-1185">Reference proteome</keyword>
<dbReference type="Gene3D" id="1.10.8.200">
    <property type="entry name" value="Replisome organizer (g39p helicase loader/inhibitor protein)"/>
    <property type="match status" value="1"/>
</dbReference>
<evidence type="ECO:0000313" key="4">
    <source>
        <dbReference type="Proteomes" id="UP000509327"/>
    </source>
</evidence>
<dbReference type="EMBL" id="CP054614">
    <property type="protein sequence ID" value="QKS56503.1"/>
    <property type="molecule type" value="Genomic_DNA"/>
</dbReference>
<dbReference type="Proteomes" id="UP000247790">
    <property type="component" value="Unassembled WGS sequence"/>
</dbReference>
<sequence length="111" mass="13048">MERADVLRLFVLITDEYPNFDDSDENVDRHLKELKDFPFETAVQNVERHIKISSFYPKISEIRGFAADQSARERELAETRAYLDQREVNRAKATLPPPGWKDDLLAKLRRN</sequence>
<dbReference type="RefSeq" id="WP_110896494.1">
    <property type="nucleotide sequence ID" value="NZ_CP054614.1"/>
</dbReference>
<gene>
    <name evidence="1" type="ORF">DFQ00_105324</name>
    <name evidence="2" type="ORF">HUB98_09220</name>
</gene>
<name>A0A2V4VST8_PAEBA</name>
<dbReference type="AlphaFoldDB" id="A0A2V4VST8"/>
<evidence type="ECO:0000313" key="1">
    <source>
        <dbReference type="EMBL" id="PYE49820.1"/>
    </source>
</evidence>
<dbReference type="Proteomes" id="UP000509327">
    <property type="component" value="Chromosome"/>
</dbReference>
<proteinExistence type="predicted"/>
<reference evidence="1 3" key="1">
    <citation type="submission" date="2018-06" db="EMBL/GenBank/DDBJ databases">
        <title>Genomic Encyclopedia of Type Strains, Phase III (KMG-III): the genomes of soil and plant-associated and newly described type strains.</title>
        <authorList>
            <person name="Whitman W."/>
        </authorList>
    </citation>
    <scope>NUCLEOTIDE SEQUENCE [LARGE SCALE GENOMIC DNA]</scope>
    <source>
        <strain evidence="1 3">CECT 7022</strain>
    </source>
</reference>
<reference evidence="2 4" key="2">
    <citation type="submission" date="2020-06" db="EMBL/GenBank/DDBJ databases">
        <title>Complete genome of Paenibacillus barcinonensis KACC11450.</title>
        <authorList>
            <person name="Kim M."/>
            <person name="Park Y.-J."/>
            <person name="Shin J.-H."/>
        </authorList>
    </citation>
    <scope>NUCLEOTIDE SEQUENCE [LARGE SCALE GENOMIC DNA]</scope>
    <source>
        <strain evidence="2 4">KACC11450</strain>
    </source>
</reference>
<dbReference type="EMBL" id="QJSW01000005">
    <property type="protein sequence ID" value="PYE49820.1"/>
    <property type="molecule type" value="Genomic_DNA"/>
</dbReference>
<accession>A0A2V4VST8</accession>
<dbReference type="OrthoDB" id="2625859at2"/>
<evidence type="ECO:0008006" key="5">
    <source>
        <dbReference type="Google" id="ProtNLM"/>
    </source>
</evidence>
<protein>
    <recommendedName>
        <fullName evidence="5">Replicative helicase inhibitor G39P N-terminal domain-containing protein</fullName>
    </recommendedName>
</protein>